<dbReference type="KEGG" id="elim:B2M23_03010"/>
<dbReference type="EMBL" id="CP019962">
    <property type="protein sequence ID" value="ARD64572.1"/>
    <property type="molecule type" value="Genomic_DNA"/>
</dbReference>
<dbReference type="Pfam" id="PF03711">
    <property type="entry name" value="OKR_DC_1_C"/>
    <property type="match status" value="1"/>
</dbReference>
<dbReference type="Gene3D" id="3.90.105.10">
    <property type="entry name" value="Molybdopterin biosynthesis moea protein, domain 2"/>
    <property type="match status" value="1"/>
</dbReference>
<evidence type="ECO:0008006" key="10">
    <source>
        <dbReference type="Google" id="ProtNLM"/>
    </source>
</evidence>
<gene>
    <name evidence="8" type="ORF">B2M23_03010</name>
</gene>
<dbReference type="InterPro" id="IPR008286">
    <property type="entry name" value="Prn/Lys/Arg_de-COase_C"/>
</dbReference>
<dbReference type="Pfam" id="PF01276">
    <property type="entry name" value="OKR_DC_1"/>
    <property type="match status" value="1"/>
</dbReference>
<evidence type="ECO:0000256" key="2">
    <source>
        <dbReference type="ARBA" id="ARBA00010671"/>
    </source>
</evidence>
<comment type="similarity">
    <text evidence="2">Belongs to the Orn/Lys/Arg decarboxylase class-I family.</text>
</comment>
<keyword evidence="4" id="KW-0663">Pyridoxal phosphate</keyword>
<evidence type="ECO:0000313" key="9">
    <source>
        <dbReference type="Proteomes" id="UP000192391"/>
    </source>
</evidence>
<dbReference type="Proteomes" id="UP000192391">
    <property type="component" value="Chromosome"/>
</dbReference>
<keyword evidence="5" id="KW-0456">Lyase</keyword>
<dbReference type="SUPFAM" id="SSF55904">
    <property type="entry name" value="Ornithine decarboxylase C-terminal domain"/>
    <property type="match status" value="1"/>
</dbReference>
<keyword evidence="3" id="KW-0210">Decarboxylase</keyword>
<dbReference type="InterPro" id="IPR015421">
    <property type="entry name" value="PyrdxlP-dep_Trfase_major"/>
</dbReference>
<evidence type="ECO:0000256" key="5">
    <source>
        <dbReference type="ARBA" id="ARBA00023239"/>
    </source>
</evidence>
<evidence type="ECO:0000259" key="7">
    <source>
        <dbReference type="Pfam" id="PF03711"/>
    </source>
</evidence>
<evidence type="ECO:0000256" key="3">
    <source>
        <dbReference type="ARBA" id="ARBA00022793"/>
    </source>
</evidence>
<name>A0AAC9W208_EUBLI</name>
<evidence type="ECO:0000259" key="6">
    <source>
        <dbReference type="Pfam" id="PF01276"/>
    </source>
</evidence>
<dbReference type="InterPro" id="IPR015424">
    <property type="entry name" value="PyrdxlP-dep_Trfase"/>
</dbReference>
<accession>A0AAC9W208</accession>
<protein>
    <recommendedName>
        <fullName evidence="10">Arginine decarboxylase</fullName>
    </recommendedName>
</protein>
<evidence type="ECO:0000313" key="8">
    <source>
        <dbReference type="EMBL" id="ARD64572.1"/>
    </source>
</evidence>
<reference evidence="9" key="1">
    <citation type="journal article" date="2017" name="Sci. Rep.">
        <title>Determination of the Genome and Primary Transcriptome of Syngas Fermenting Eubacterium limosum ATCC 8486.</title>
        <authorList>
            <person name="Song Y."/>
            <person name="Shin J."/>
            <person name="Jeong Y."/>
            <person name="Jin S."/>
            <person name="Lee J.K."/>
            <person name="Kim D.R."/>
            <person name="Kim S.C."/>
            <person name="Cho S."/>
            <person name="Cho B.K."/>
        </authorList>
    </citation>
    <scope>NUCLEOTIDE SEQUENCE [LARGE SCALE GENOMIC DNA]</scope>
    <source>
        <strain evidence="9">ATCC 8486</strain>
    </source>
</reference>
<dbReference type="InterPro" id="IPR000310">
    <property type="entry name" value="Orn/Lys/Arg_deCO2ase_major_dom"/>
</dbReference>
<feature type="domain" description="Orn/Lys/Arg decarboxylase C-terminal" evidence="7">
    <location>
        <begin position="394"/>
        <end position="439"/>
    </location>
</feature>
<dbReference type="InterPro" id="IPR052357">
    <property type="entry name" value="Orn_Lys_Arg_decarboxylase-I"/>
</dbReference>
<evidence type="ECO:0000256" key="1">
    <source>
        <dbReference type="ARBA" id="ARBA00001933"/>
    </source>
</evidence>
<dbReference type="InterPro" id="IPR036633">
    <property type="entry name" value="Prn/Lys/Arg_de-COase_C_sf"/>
</dbReference>
<dbReference type="Gene3D" id="3.40.640.10">
    <property type="entry name" value="Type I PLP-dependent aspartate aminotransferase-like (Major domain)"/>
    <property type="match status" value="1"/>
</dbReference>
<dbReference type="PANTHER" id="PTHR43277">
    <property type="entry name" value="ARGININE DECARBOXYLASE"/>
    <property type="match status" value="1"/>
</dbReference>
<dbReference type="GO" id="GO:0016831">
    <property type="term" value="F:carboxy-lyase activity"/>
    <property type="evidence" value="ECO:0007669"/>
    <property type="project" value="UniProtKB-KW"/>
</dbReference>
<dbReference type="RefSeq" id="WP_081571083.1">
    <property type="nucleotide sequence ID" value="NZ_CP019962.1"/>
</dbReference>
<dbReference type="SUPFAM" id="SSF53383">
    <property type="entry name" value="PLP-dependent transferases"/>
    <property type="match status" value="1"/>
</dbReference>
<dbReference type="AlphaFoldDB" id="A0AAC9W208"/>
<feature type="domain" description="Orn/Lys/Arg decarboxylases family 1 pyridoxal-P attachment site" evidence="6">
    <location>
        <begin position="6"/>
        <end position="288"/>
    </location>
</feature>
<proteinExistence type="inferred from homology"/>
<evidence type="ECO:0000256" key="4">
    <source>
        <dbReference type="ARBA" id="ARBA00022898"/>
    </source>
</evidence>
<comment type="cofactor">
    <cofactor evidence="1">
        <name>pyridoxal 5'-phosphate</name>
        <dbReference type="ChEBI" id="CHEBI:597326"/>
    </cofactor>
</comment>
<dbReference type="PANTHER" id="PTHR43277:SF4">
    <property type="entry name" value="ARGININE DECARBOXYLASE"/>
    <property type="match status" value="1"/>
</dbReference>
<sequence length="470" mass="51772">MKKRLLYTRLQELSDRGALRFHMPGHKGKICFDNENWATLDTTEVPGADNLHDPSDILLRVQEKLAEAYGSEEACILVGGSTAGIQSAVMGVCREGDSLLVPLNCHRSVYAGLALGRVKGIYFEPEYDTRLGFGKCITPEQVEKKLTEHPEVKGMILVNPTYYGTVSDVAAIAELLHKRGKVLIVDEAHGAHLKFCAALPPDAVTCGADIVIQSTHKLLGAFTQSSLLHMQGPLVERRRVKKFLAMLQSSSPSYLLMMSVENAVDEACEKGEAVFQAIAERWDYYQKQAGAGDCIVLYTPGEGQLYDKSKWLLMVKDGRGTAAERRLLAEFNIQCEMSGFNYVLAMTGIGTTVDELDRLMAAVADMNRECPEATEPPKVEFVSLWKHEEKYPLWQALYNMETGRMPLEDAVGRAAAGFVIPYPPGIPVLLPGSLVTEETVAELLRRQRNGEAVVGIDSEGMIEVILNSSF</sequence>
<organism evidence="8 9">
    <name type="scientific">Eubacterium limosum</name>
    <dbReference type="NCBI Taxonomy" id="1736"/>
    <lineage>
        <taxon>Bacteria</taxon>
        <taxon>Bacillati</taxon>
        <taxon>Bacillota</taxon>
        <taxon>Clostridia</taxon>
        <taxon>Eubacteriales</taxon>
        <taxon>Eubacteriaceae</taxon>
        <taxon>Eubacterium</taxon>
    </lineage>
</organism>